<dbReference type="KEGG" id="kpin:30172884"/>
<dbReference type="EMBL" id="CP144523">
    <property type="protein sequence ID" value="WWC69968.1"/>
    <property type="molecule type" value="Genomic_DNA"/>
</dbReference>
<dbReference type="InterPro" id="IPR014710">
    <property type="entry name" value="RmlC-like_jellyroll"/>
</dbReference>
<dbReference type="Gene3D" id="2.60.120.10">
    <property type="entry name" value="Jelly Rolls"/>
    <property type="match status" value="1"/>
</dbReference>
<proteinExistence type="predicted"/>
<reference evidence="3" key="4">
    <citation type="submission" date="2024-02" db="EMBL/GenBank/DDBJ databases">
        <title>Comparative genomics of Cryptococcus and Kwoniella reveals pathogenesis evolution and contrasting modes of karyotype evolution via chromosome fusion or intercentromeric recombination.</title>
        <authorList>
            <person name="Coelho M.A."/>
            <person name="David-Palma M."/>
            <person name="Shea T."/>
            <person name="Bowers K."/>
            <person name="McGinley-Smith S."/>
            <person name="Mohammad A.W."/>
            <person name="Gnirke A."/>
            <person name="Yurkov A.M."/>
            <person name="Nowrousian M."/>
            <person name="Sun S."/>
            <person name="Cuomo C.A."/>
            <person name="Heitman J."/>
        </authorList>
    </citation>
    <scope>NUCLEOTIDE SEQUENCE</scope>
    <source>
        <strain evidence="3">CBS 10737</strain>
    </source>
</reference>
<dbReference type="InterPro" id="IPR011051">
    <property type="entry name" value="RmlC_Cupin_sf"/>
</dbReference>
<evidence type="ECO:0000313" key="2">
    <source>
        <dbReference type="EMBL" id="OCF49984.1"/>
    </source>
</evidence>
<dbReference type="OrthoDB" id="2446447at2759"/>
<dbReference type="EMBL" id="KI894011">
    <property type="protein sequence ID" value="OCF49984.1"/>
    <property type="molecule type" value="Genomic_DNA"/>
</dbReference>
<dbReference type="PANTHER" id="PTHR36448:SF3">
    <property type="entry name" value="CUPIN TYPE-2 DOMAIN-CONTAINING PROTEIN"/>
    <property type="match status" value="1"/>
</dbReference>
<reference evidence="3" key="2">
    <citation type="submission" date="2013-07" db="EMBL/GenBank/DDBJ databases">
        <authorList>
            <consortium name="The Broad Institute Genome Sequencing Platform"/>
            <person name="Cuomo C."/>
            <person name="Litvintseva A."/>
            <person name="Chen Y."/>
            <person name="Heitman J."/>
            <person name="Sun S."/>
            <person name="Springer D."/>
            <person name="Dromer F."/>
            <person name="Young S.K."/>
            <person name="Zeng Q."/>
            <person name="Gargeya S."/>
            <person name="Fitzgerald M."/>
            <person name="Abouelleil A."/>
            <person name="Alvarado L."/>
            <person name="Berlin A.M."/>
            <person name="Chapman S.B."/>
            <person name="Dewar J."/>
            <person name="Goldberg J."/>
            <person name="Griggs A."/>
            <person name="Gujja S."/>
            <person name="Hansen M."/>
            <person name="Howarth C."/>
            <person name="Imamovic A."/>
            <person name="Larimer J."/>
            <person name="McCowan C."/>
            <person name="Murphy C."/>
            <person name="Pearson M."/>
            <person name="Priest M."/>
            <person name="Roberts A."/>
            <person name="Saif S."/>
            <person name="Shea T."/>
            <person name="Sykes S."/>
            <person name="Wortman J."/>
            <person name="Nusbaum C."/>
            <person name="Birren B."/>
        </authorList>
    </citation>
    <scope>NUCLEOTIDE SEQUENCE</scope>
    <source>
        <strain evidence="3">CBS 10737</strain>
    </source>
</reference>
<dbReference type="InterPro" id="IPR047121">
    <property type="entry name" value="YjiB-like"/>
</dbReference>
<organism evidence="2">
    <name type="scientific">Kwoniella pini CBS 10737</name>
    <dbReference type="NCBI Taxonomy" id="1296096"/>
    <lineage>
        <taxon>Eukaryota</taxon>
        <taxon>Fungi</taxon>
        <taxon>Dikarya</taxon>
        <taxon>Basidiomycota</taxon>
        <taxon>Agaricomycotina</taxon>
        <taxon>Tremellomycetes</taxon>
        <taxon>Tremellales</taxon>
        <taxon>Cryptococcaceae</taxon>
        <taxon>Kwoniella</taxon>
    </lineage>
</organism>
<dbReference type="CDD" id="cd02219">
    <property type="entry name" value="cupin_YjlB-like"/>
    <property type="match status" value="1"/>
</dbReference>
<feature type="domain" description="Cupin type-1" evidence="1">
    <location>
        <begin position="73"/>
        <end position="156"/>
    </location>
</feature>
<protein>
    <recommendedName>
        <fullName evidence="1">Cupin type-1 domain-containing protein</fullName>
    </recommendedName>
</protein>
<dbReference type="AlphaFoldDB" id="A0A1B9I396"/>
<dbReference type="Proteomes" id="UP000094020">
    <property type="component" value="Chromosome 5"/>
</dbReference>
<dbReference type="GeneID" id="30172884"/>
<reference evidence="2" key="1">
    <citation type="submission" date="2013-07" db="EMBL/GenBank/DDBJ databases">
        <title>The Genome Sequence of Cryptococcus pinus CBS10737.</title>
        <authorList>
            <consortium name="The Broad Institute Genome Sequencing Platform"/>
            <person name="Cuomo C."/>
            <person name="Litvintseva A."/>
            <person name="Chen Y."/>
            <person name="Heitman J."/>
            <person name="Sun S."/>
            <person name="Springer D."/>
            <person name="Dromer F."/>
            <person name="Young S.K."/>
            <person name="Zeng Q."/>
            <person name="Gargeya S."/>
            <person name="Fitzgerald M."/>
            <person name="Abouelleil A."/>
            <person name="Alvarado L."/>
            <person name="Berlin A.M."/>
            <person name="Chapman S.B."/>
            <person name="Dewar J."/>
            <person name="Goldberg J."/>
            <person name="Griggs A."/>
            <person name="Gujja S."/>
            <person name="Hansen M."/>
            <person name="Howarth C."/>
            <person name="Imamovic A."/>
            <person name="Larimer J."/>
            <person name="McCowan C."/>
            <person name="Murphy C."/>
            <person name="Pearson M."/>
            <person name="Priest M."/>
            <person name="Roberts A."/>
            <person name="Saif S."/>
            <person name="Shea T."/>
            <person name="Sykes S."/>
            <person name="Wortman J."/>
            <person name="Nusbaum C."/>
            <person name="Birren B."/>
        </authorList>
    </citation>
    <scope>NUCLEOTIDE SEQUENCE [LARGE SCALE GENOMIC DNA]</scope>
    <source>
        <strain evidence="2">CBS 10737</strain>
    </source>
</reference>
<sequence length="280" mass="32010">MTENIQHNPNFKIETYNIPPTDLIPNSGWPLIVYREYYNFEDEDLSIKFFDLLLKNEWQPKWIYQYGNSQRSHYHPTSHEVMLVLSGEAKIKFGSGDLTSNINESLKKGKFELGGIILNAKKGDIFLLPAGLSHKTFNTKPLNSFKLLTPNGTKTMTLESKKKLKEIKEINKEKGFIMMGGYPFNFLPGKFSVGGEGALEFSKVWSIPKPNFDPILGNSILGLNYLWKGNNAFPITNTKINNENENETLPKDKLDYLIPFPEINSWRADLVNIDSLEEKI</sequence>
<dbReference type="SUPFAM" id="SSF51182">
    <property type="entry name" value="RmlC-like cupins"/>
    <property type="match status" value="1"/>
</dbReference>
<evidence type="ECO:0000313" key="4">
    <source>
        <dbReference type="Proteomes" id="UP000094020"/>
    </source>
</evidence>
<dbReference type="RefSeq" id="XP_019011203.1">
    <property type="nucleotide sequence ID" value="XM_019156245.1"/>
</dbReference>
<reference evidence="2" key="3">
    <citation type="submission" date="2016-07" db="EMBL/GenBank/DDBJ databases">
        <title>Evolution of pathogenesis and genome organization in the Tremellales.</title>
        <authorList>
            <person name="Cuomo C."/>
            <person name="Litvintseva A."/>
            <person name="Heitman J."/>
            <person name="Chen Y."/>
            <person name="Sun S."/>
            <person name="Springer D."/>
            <person name="Dromer F."/>
            <person name="Young S."/>
            <person name="Zeng Q."/>
            <person name="Chapman S."/>
            <person name="Gujja S."/>
            <person name="Saif S."/>
            <person name="Birren B."/>
        </authorList>
    </citation>
    <scope>NUCLEOTIDE SEQUENCE</scope>
    <source>
        <strain evidence="2">CBS 10737</strain>
    </source>
</reference>
<name>A0A1B9I396_9TREE</name>
<keyword evidence="4" id="KW-1185">Reference proteome</keyword>
<dbReference type="PANTHER" id="PTHR36448">
    <property type="entry name" value="BLR7373 PROTEIN"/>
    <property type="match status" value="1"/>
</dbReference>
<evidence type="ECO:0000313" key="3">
    <source>
        <dbReference type="EMBL" id="WWC69968.1"/>
    </source>
</evidence>
<evidence type="ECO:0000259" key="1">
    <source>
        <dbReference type="Pfam" id="PF00190"/>
    </source>
</evidence>
<dbReference type="Pfam" id="PF00190">
    <property type="entry name" value="Cupin_1"/>
    <property type="match status" value="1"/>
</dbReference>
<accession>A0A1B9I396</accession>
<dbReference type="InterPro" id="IPR006045">
    <property type="entry name" value="Cupin_1"/>
</dbReference>
<gene>
    <name evidence="2" type="ORF">I206_04515</name>
    <name evidence="3" type="ORF">I206_103912</name>
</gene>